<dbReference type="Proteomes" id="UP000564385">
    <property type="component" value="Unassembled WGS sequence"/>
</dbReference>
<dbReference type="InterPro" id="IPR051783">
    <property type="entry name" value="NAD(P)-dependent_oxidoreduct"/>
</dbReference>
<dbReference type="GO" id="GO:0005737">
    <property type="term" value="C:cytoplasm"/>
    <property type="evidence" value="ECO:0007669"/>
    <property type="project" value="TreeGrafter"/>
</dbReference>
<dbReference type="GO" id="GO:0004029">
    <property type="term" value="F:aldehyde dehydrogenase (NAD+) activity"/>
    <property type="evidence" value="ECO:0007669"/>
    <property type="project" value="TreeGrafter"/>
</dbReference>
<sequence>MHVFVAGASGAIGGPLIAELLKQGHSVVGMTTSAARAKDLEAQGAEAVIVDAFDAVALEAALRHSKAEVVIDELTSLPKEQSDMPNYAAGDRKLRIEGGGNLFRAAIASGVRRYLQQSSGFFLKAAEGTLADESSPLDVHASPGVAASARTYTELETRLFSSKAIEGVSLRYGFFYGPRTWYHPGEAAANMVMKQQNPVVGKGEGVSSFVHIDDAAIGTVAALTAEPGVYNLVDDDPSPQAVWLPAFAKFVGAPPPPRMSEAEVKSIAGEDVVYYATKLSGASNAKAKRILGWKPRRLQWLEA</sequence>
<dbReference type="Gene3D" id="3.40.50.720">
    <property type="entry name" value="NAD(P)-binding Rossmann-like Domain"/>
    <property type="match status" value="1"/>
</dbReference>
<evidence type="ECO:0000259" key="1">
    <source>
        <dbReference type="Pfam" id="PF01370"/>
    </source>
</evidence>
<gene>
    <name evidence="2" type="ORF">HDF08_001997</name>
</gene>
<dbReference type="Pfam" id="PF01370">
    <property type="entry name" value="Epimerase"/>
    <property type="match status" value="1"/>
</dbReference>
<dbReference type="PANTHER" id="PTHR48079:SF6">
    <property type="entry name" value="NAD(P)-BINDING DOMAIN-CONTAINING PROTEIN-RELATED"/>
    <property type="match status" value="1"/>
</dbReference>
<dbReference type="InterPro" id="IPR036291">
    <property type="entry name" value="NAD(P)-bd_dom_sf"/>
</dbReference>
<accession>A0A852VE21</accession>
<dbReference type="AlphaFoldDB" id="A0A852VE21"/>
<evidence type="ECO:0000313" key="2">
    <source>
        <dbReference type="EMBL" id="NYF89930.1"/>
    </source>
</evidence>
<dbReference type="EMBL" id="JACCCU010000001">
    <property type="protein sequence ID" value="NYF89930.1"/>
    <property type="molecule type" value="Genomic_DNA"/>
</dbReference>
<comment type="caution">
    <text evidence="2">The sequence shown here is derived from an EMBL/GenBank/DDBJ whole genome shotgun (WGS) entry which is preliminary data.</text>
</comment>
<reference evidence="2 3" key="1">
    <citation type="submission" date="2020-07" db="EMBL/GenBank/DDBJ databases">
        <title>Genomic Encyclopedia of Type Strains, Phase IV (KMG-V): Genome sequencing to study the core and pangenomes of soil and plant-associated prokaryotes.</title>
        <authorList>
            <person name="Whitman W."/>
        </authorList>
    </citation>
    <scope>NUCLEOTIDE SEQUENCE [LARGE SCALE GENOMIC DNA]</scope>
    <source>
        <strain evidence="2 3">M8UP22</strain>
    </source>
</reference>
<dbReference type="InterPro" id="IPR001509">
    <property type="entry name" value="Epimerase_deHydtase"/>
</dbReference>
<dbReference type="PANTHER" id="PTHR48079">
    <property type="entry name" value="PROTEIN YEEZ"/>
    <property type="match status" value="1"/>
</dbReference>
<protein>
    <submittedName>
        <fullName evidence="2">Nucleoside-diphosphate-sugar epimerase</fullName>
    </submittedName>
</protein>
<name>A0A852VE21_9BACT</name>
<dbReference type="SUPFAM" id="SSF51735">
    <property type="entry name" value="NAD(P)-binding Rossmann-fold domains"/>
    <property type="match status" value="1"/>
</dbReference>
<organism evidence="2 3">
    <name type="scientific">Tunturiibacter lichenicola</name>
    <dbReference type="NCBI Taxonomy" id="2051959"/>
    <lineage>
        <taxon>Bacteria</taxon>
        <taxon>Pseudomonadati</taxon>
        <taxon>Acidobacteriota</taxon>
        <taxon>Terriglobia</taxon>
        <taxon>Terriglobales</taxon>
        <taxon>Acidobacteriaceae</taxon>
        <taxon>Tunturiibacter</taxon>
    </lineage>
</organism>
<evidence type="ECO:0000313" key="3">
    <source>
        <dbReference type="Proteomes" id="UP000564385"/>
    </source>
</evidence>
<feature type="domain" description="NAD-dependent epimerase/dehydratase" evidence="1">
    <location>
        <begin position="3"/>
        <end position="231"/>
    </location>
</feature>
<proteinExistence type="predicted"/>